<comment type="caution">
    <text evidence="5">The sequence shown here is derived from an EMBL/GenBank/DDBJ whole genome shotgun (WGS) entry which is preliminary data.</text>
</comment>
<feature type="active site" evidence="3">
    <location>
        <position position="281"/>
    </location>
</feature>
<comment type="similarity">
    <text evidence="1">Belongs to the 'GDXG' lipolytic enzyme family.</text>
</comment>
<dbReference type="SUPFAM" id="SSF53474">
    <property type="entry name" value="alpha/beta-Hydrolases"/>
    <property type="match status" value="1"/>
</dbReference>
<dbReference type="Pfam" id="PF07859">
    <property type="entry name" value="Abhydrolase_3"/>
    <property type="match status" value="1"/>
</dbReference>
<organism evidence="5 6">
    <name type="scientific">Choanephora cucurbitarum</name>
    <dbReference type="NCBI Taxonomy" id="101091"/>
    <lineage>
        <taxon>Eukaryota</taxon>
        <taxon>Fungi</taxon>
        <taxon>Fungi incertae sedis</taxon>
        <taxon>Mucoromycota</taxon>
        <taxon>Mucoromycotina</taxon>
        <taxon>Mucoromycetes</taxon>
        <taxon>Mucorales</taxon>
        <taxon>Mucorineae</taxon>
        <taxon>Choanephoraceae</taxon>
        <taxon>Choanephoroideae</taxon>
        <taxon>Choanephora</taxon>
    </lineage>
</organism>
<gene>
    <name evidence="5" type="ORF">A0J61_10282</name>
</gene>
<evidence type="ECO:0000313" key="5">
    <source>
        <dbReference type="EMBL" id="OBZ81669.1"/>
    </source>
</evidence>
<sequence>MLPKGLKKIVTVKGKPLNYPSDSGSFTSSLNNKHFTSSSAALNSSNSMEKTEQHHHSTPIADSFLWAHLIPPVPIIASTMYRHYAKGPPAKSWTLTTELTIAVIRDFLQRSSKLKVEDLQKLSTNKKLPIPPNIKRTKFTVPNEYRKRAGDLISKQLSHSDQQRIAWNWEKDRENAAPIKGEWLQAKGNPLDPCKESTTFYLHGGAYYLACYGLYRQFLSKIIKYSKGRTCAIDYRLAPQHPFPAAVEDALATYLYLIDPPKDSEHMQPVDPKKIVVAGDSAGGGLTMALLIAIRDAGLPAPAGAMALSPWMDLTHSLPSILSNMMTDYLPPTGFKHAPSAALDYAQLPAREQDVDILEKIDEEVKGDLKEKEQVNRVSIGPFSEAVPINGSDLHRVQFYANNDALKIPMVSPIFDKKCLRGLPKLLIQCGTAERLRDESIFSAFQASNTSPLPINNERYGQDTKVALEMYKDQPHVFQLLFSNKGTTQAMKNLGAFVRDVTGSPAPFDYKREKHSPGYVTDEKLTVKSISTDGQTTDIKQELLNQLTPEVWKDWVDRLARPSLKQRMDEVSVAYDKHISKIVANTQQ</sequence>
<feature type="domain" description="Alpha/beta hydrolase fold-3" evidence="4">
    <location>
        <begin position="200"/>
        <end position="322"/>
    </location>
</feature>
<evidence type="ECO:0000259" key="4">
    <source>
        <dbReference type="Pfam" id="PF07859"/>
    </source>
</evidence>
<dbReference type="InterPro" id="IPR050300">
    <property type="entry name" value="GDXG_lipolytic_enzyme"/>
</dbReference>
<dbReference type="InterPro" id="IPR013094">
    <property type="entry name" value="AB_hydrolase_3"/>
</dbReference>
<dbReference type="GO" id="GO:0016787">
    <property type="term" value="F:hydrolase activity"/>
    <property type="evidence" value="ECO:0007669"/>
    <property type="project" value="UniProtKB-KW"/>
</dbReference>
<keyword evidence="6" id="KW-1185">Reference proteome</keyword>
<dbReference type="PANTHER" id="PTHR48081">
    <property type="entry name" value="AB HYDROLASE SUPERFAMILY PROTEIN C4A8.06C"/>
    <property type="match status" value="1"/>
</dbReference>
<evidence type="ECO:0000256" key="3">
    <source>
        <dbReference type="PROSITE-ProRule" id="PRU10038"/>
    </source>
</evidence>
<evidence type="ECO:0000313" key="6">
    <source>
        <dbReference type="Proteomes" id="UP000093000"/>
    </source>
</evidence>
<proteinExistence type="inferred from homology"/>
<accession>A0A1C7MZ32</accession>
<dbReference type="InterPro" id="IPR033140">
    <property type="entry name" value="Lipase_GDXG_put_SER_AS"/>
</dbReference>
<dbReference type="Gene3D" id="3.40.50.1820">
    <property type="entry name" value="alpha/beta hydrolase"/>
    <property type="match status" value="1"/>
</dbReference>
<reference evidence="5 6" key="1">
    <citation type="submission" date="2016-03" db="EMBL/GenBank/DDBJ databases">
        <title>Choanephora cucurbitarum.</title>
        <authorList>
            <person name="Min B."/>
            <person name="Park H."/>
            <person name="Park J.-H."/>
            <person name="Shin H.-D."/>
            <person name="Choi I.-G."/>
        </authorList>
    </citation>
    <scope>NUCLEOTIDE SEQUENCE [LARGE SCALE GENOMIC DNA]</scope>
    <source>
        <strain evidence="5 6">KUS-F28377</strain>
    </source>
</reference>
<dbReference type="Proteomes" id="UP000093000">
    <property type="component" value="Unassembled WGS sequence"/>
</dbReference>
<protein>
    <submittedName>
        <fullName evidence="5">AB hydrolase superfamily protein C4A8.06c</fullName>
    </submittedName>
</protein>
<dbReference type="InterPro" id="IPR029058">
    <property type="entry name" value="AB_hydrolase_fold"/>
</dbReference>
<dbReference type="AlphaFoldDB" id="A0A1C7MZ32"/>
<dbReference type="PROSITE" id="PS01174">
    <property type="entry name" value="LIPASE_GDXG_SER"/>
    <property type="match status" value="1"/>
</dbReference>
<dbReference type="OrthoDB" id="408631at2759"/>
<dbReference type="InParanoid" id="A0A1C7MZ32"/>
<evidence type="ECO:0000256" key="1">
    <source>
        <dbReference type="ARBA" id="ARBA00010515"/>
    </source>
</evidence>
<evidence type="ECO:0000256" key="2">
    <source>
        <dbReference type="ARBA" id="ARBA00022801"/>
    </source>
</evidence>
<dbReference type="STRING" id="101091.A0A1C7MZ32"/>
<dbReference type="PANTHER" id="PTHR48081:SF19">
    <property type="entry name" value="AB HYDROLASE SUPERFAMILY PROTEIN C4A8.06C"/>
    <property type="match status" value="1"/>
</dbReference>
<keyword evidence="2 5" id="KW-0378">Hydrolase</keyword>
<name>A0A1C7MZ32_9FUNG</name>
<dbReference type="EMBL" id="LUGH01001102">
    <property type="protein sequence ID" value="OBZ81669.1"/>
    <property type="molecule type" value="Genomic_DNA"/>
</dbReference>